<proteinExistence type="predicted"/>
<evidence type="ECO:0000256" key="2">
    <source>
        <dbReference type="SAM" id="Phobius"/>
    </source>
</evidence>
<feature type="region of interest" description="Disordered" evidence="1">
    <location>
        <begin position="1"/>
        <end position="23"/>
    </location>
</feature>
<comment type="caution">
    <text evidence="3">The sequence shown here is derived from an EMBL/GenBank/DDBJ whole genome shotgun (WGS) entry which is preliminary data.</text>
</comment>
<evidence type="ECO:0008006" key="5">
    <source>
        <dbReference type="Google" id="ProtNLM"/>
    </source>
</evidence>
<gene>
    <name evidence="3" type="ORF">B0I32_11116</name>
</gene>
<keyword evidence="4" id="KW-1185">Reference proteome</keyword>
<evidence type="ECO:0000313" key="3">
    <source>
        <dbReference type="EMBL" id="PRX63026.1"/>
    </source>
</evidence>
<evidence type="ECO:0000313" key="4">
    <source>
        <dbReference type="Proteomes" id="UP000238312"/>
    </source>
</evidence>
<feature type="transmembrane region" description="Helical" evidence="2">
    <location>
        <begin position="31"/>
        <end position="53"/>
    </location>
</feature>
<evidence type="ECO:0000256" key="1">
    <source>
        <dbReference type="SAM" id="MobiDB-lite"/>
    </source>
</evidence>
<protein>
    <recommendedName>
        <fullName evidence="5">von Willebrand factor type A domain-containing protein</fullName>
    </recommendedName>
</protein>
<dbReference type="SUPFAM" id="SSF53300">
    <property type="entry name" value="vWA-like"/>
    <property type="match status" value="1"/>
</dbReference>
<dbReference type="Gene3D" id="3.40.50.410">
    <property type="entry name" value="von Willebrand factor, type A domain"/>
    <property type="match status" value="1"/>
</dbReference>
<name>A0A2T0MVP5_9ACTN</name>
<dbReference type="Proteomes" id="UP000238312">
    <property type="component" value="Unassembled WGS sequence"/>
</dbReference>
<organism evidence="3 4">
    <name type="scientific">Nonomuraea fuscirosea</name>
    <dbReference type="NCBI Taxonomy" id="1291556"/>
    <lineage>
        <taxon>Bacteria</taxon>
        <taxon>Bacillati</taxon>
        <taxon>Actinomycetota</taxon>
        <taxon>Actinomycetes</taxon>
        <taxon>Streptosporangiales</taxon>
        <taxon>Streptosporangiaceae</taxon>
        <taxon>Nonomuraea</taxon>
    </lineage>
</organism>
<keyword evidence="2" id="KW-0472">Membrane</keyword>
<keyword evidence="2" id="KW-0812">Transmembrane</keyword>
<sequence length="258" mass="27090">MTESRPRLPGNSPGWLPGGVGGDPPGSSGKLSGLVIIGVLLLAVGVAGGIWYLNGGGQRESLGGATLVGTRQAQGVVCLDVAGDFSASMDDSAEMRSEALALLKPFMAREMRPDDLLTTVAFARTASLTLPPTRVADLATTSDSPGRQVSGQFTYFVPALKALDRGHAESGGKCVRRVLVAITDGEFADDVNQIVSLVHHFDRVYLAVPDQASGYRPRIFKNYKLAAVATDGFDDAETLSLLYGQALAVATGQRLARE</sequence>
<dbReference type="InterPro" id="IPR036465">
    <property type="entry name" value="vWFA_dom_sf"/>
</dbReference>
<keyword evidence="2" id="KW-1133">Transmembrane helix</keyword>
<accession>A0A2T0MVP5</accession>
<dbReference type="EMBL" id="PVNG01000011">
    <property type="protein sequence ID" value="PRX63026.1"/>
    <property type="molecule type" value="Genomic_DNA"/>
</dbReference>
<reference evidence="3 4" key="1">
    <citation type="submission" date="2018-03" db="EMBL/GenBank/DDBJ databases">
        <title>Genomic Encyclopedia of Type Strains, Phase III (KMG-III): the genomes of soil and plant-associated and newly described type strains.</title>
        <authorList>
            <person name="Whitman W."/>
        </authorList>
    </citation>
    <scope>NUCLEOTIDE SEQUENCE [LARGE SCALE GENOMIC DNA]</scope>
    <source>
        <strain evidence="3 4">CGMCC 4.7104</strain>
    </source>
</reference>
<dbReference type="AlphaFoldDB" id="A0A2T0MVP5"/>